<accession>A0A5C8PJ31</accession>
<dbReference type="PANTHER" id="PTHR43539:SF91">
    <property type="entry name" value="FAD-DEPENDENT URATE HYDROXYLASE"/>
    <property type="match status" value="1"/>
</dbReference>
<dbReference type="EMBL" id="VDUZ01000022">
    <property type="protein sequence ID" value="TXL73817.1"/>
    <property type="molecule type" value="Genomic_DNA"/>
</dbReference>
<keyword evidence="3" id="KW-1185">Reference proteome</keyword>
<dbReference type="InterPro" id="IPR050982">
    <property type="entry name" value="Auxin_biosynth/cation_transpt"/>
</dbReference>
<evidence type="ECO:0000313" key="2">
    <source>
        <dbReference type="EMBL" id="TXL73817.1"/>
    </source>
</evidence>
<dbReference type="Proteomes" id="UP000321638">
    <property type="component" value="Unassembled WGS sequence"/>
</dbReference>
<name>A0A5C8PJ31_9HYPH</name>
<sequence length="501" mass="54505">MDKILDTVEARKGGGAAAPKGLAALERAARHDLDRLNYPAADWVLPAIGPDGGPALDVLVVGGGMCGQTAAFALRREGVRNIRVVDRNPQGREGPWGTFARMETLRSPKQLTGPDLGVATLTYRAWYEAHHGIDGWQALHKAPRLDWLDYLLWVRRVAELPIENDTAMTSLDADGAFLRVSLQGPRGREVIFARKVVLALGRDGSGAPRWPAFASFDPAGAAARGRVFHSSDSIDFAALAGRRVGVLGAGASAFDNAGAALEAGARGVIMFTRRRFLPQVNKSKGASFPGFQRGFAALDDDRRWRFMTYIFDEQAPPPHESVLRCDRHAGFAIRFSEPWMDLAVDADGVAVTTRTGRHRFDAVIIATGFDVDLTERPELASLRDEVLLWADRRAPAEIAAEPEAARFPYLGDGFQLCPRDAGATPRLADIHVFNWGCTMSHGPLAGDIPGLGIGAARLAQAIVRDLFVADADRHFEALVAHEEPELAPTRYFVPREQRGIE</sequence>
<organism evidence="2 3">
    <name type="scientific">Vineibacter terrae</name>
    <dbReference type="NCBI Taxonomy" id="2586908"/>
    <lineage>
        <taxon>Bacteria</taxon>
        <taxon>Pseudomonadati</taxon>
        <taxon>Pseudomonadota</taxon>
        <taxon>Alphaproteobacteria</taxon>
        <taxon>Hyphomicrobiales</taxon>
        <taxon>Vineibacter</taxon>
    </lineage>
</organism>
<dbReference type="GO" id="GO:0050660">
    <property type="term" value="F:flavin adenine dinucleotide binding"/>
    <property type="evidence" value="ECO:0007669"/>
    <property type="project" value="TreeGrafter"/>
</dbReference>
<dbReference type="Gene3D" id="3.50.50.60">
    <property type="entry name" value="FAD/NAD(P)-binding domain"/>
    <property type="match status" value="1"/>
</dbReference>
<dbReference type="InterPro" id="IPR036188">
    <property type="entry name" value="FAD/NAD-bd_sf"/>
</dbReference>
<proteinExistence type="predicted"/>
<dbReference type="RefSeq" id="WP_147848612.1">
    <property type="nucleotide sequence ID" value="NZ_VDUZ01000022.1"/>
</dbReference>
<dbReference type="SUPFAM" id="SSF51905">
    <property type="entry name" value="FAD/NAD(P)-binding domain"/>
    <property type="match status" value="1"/>
</dbReference>
<dbReference type="GO" id="GO:0004497">
    <property type="term" value="F:monooxygenase activity"/>
    <property type="evidence" value="ECO:0007669"/>
    <property type="project" value="TreeGrafter"/>
</dbReference>
<dbReference type="AlphaFoldDB" id="A0A5C8PJ31"/>
<dbReference type="OrthoDB" id="8671611at2"/>
<comment type="caution">
    <text evidence="2">The sequence shown here is derived from an EMBL/GenBank/DDBJ whole genome shotgun (WGS) entry which is preliminary data.</text>
</comment>
<dbReference type="Pfam" id="PF13738">
    <property type="entry name" value="Pyr_redox_3"/>
    <property type="match status" value="1"/>
</dbReference>
<gene>
    <name evidence="2" type="ORF">FHP25_19375</name>
</gene>
<keyword evidence="1" id="KW-0560">Oxidoreductase</keyword>
<evidence type="ECO:0000313" key="3">
    <source>
        <dbReference type="Proteomes" id="UP000321638"/>
    </source>
</evidence>
<dbReference type="PANTHER" id="PTHR43539">
    <property type="entry name" value="FLAVIN-BINDING MONOOXYGENASE-LIKE PROTEIN (AFU_ORTHOLOGUE AFUA_4G09220)"/>
    <property type="match status" value="1"/>
</dbReference>
<evidence type="ECO:0000256" key="1">
    <source>
        <dbReference type="ARBA" id="ARBA00023002"/>
    </source>
</evidence>
<protein>
    <submittedName>
        <fullName evidence="2">NAD(P)/FAD-dependent oxidoreductase</fullName>
    </submittedName>
</protein>
<reference evidence="2 3" key="1">
    <citation type="submission" date="2019-06" db="EMBL/GenBank/DDBJ databases">
        <title>New taxonomy in bacterial strain CC-CFT640, isolated from vineyard.</title>
        <authorList>
            <person name="Lin S.-Y."/>
            <person name="Tsai C.-F."/>
            <person name="Young C.-C."/>
        </authorList>
    </citation>
    <scope>NUCLEOTIDE SEQUENCE [LARGE SCALE GENOMIC DNA]</scope>
    <source>
        <strain evidence="2 3">CC-CFT640</strain>
    </source>
</reference>